<feature type="transmembrane region" description="Helical" evidence="8">
    <location>
        <begin position="93"/>
        <end position="118"/>
    </location>
</feature>
<name>A0AAD1XDN1_EUPCR</name>
<dbReference type="Pfam" id="PF04258">
    <property type="entry name" value="Peptidase_A22B"/>
    <property type="match status" value="1"/>
</dbReference>
<comment type="caution">
    <text evidence="9">The sequence shown here is derived from an EMBL/GenBank/DDBJ whole genome shotgun (WGS) entry which is preliminary data.</text>
</comment>
<dbReference type="PANTHER" id="PTHR12174">
    <property type="entry name" value="SIGNAL PEPTIDE PEPTIDASE"/>
    <property type="match status" value="1"/>
</dbReference>
<keyword evidence="3 8" id="KW-0812">Transmembrane</keyword>
<dbReference type="InterPro" id="IPR006639">
    <property type="entry name" value="Preselin/SPP"/>
</dbReference>
<feature type="transmembrane region" description="Helical" evidence="8">
    <location>
        <begin position="368"/>
        <end position="387"/>
    </location>
</feature>
<dbReference type="GO" id="GO:0042500">
    <property type="term" value="F:aspartic endopeptidase activity, intramembrane cleaving"/>
    <property type="evidence" value="ECO:0007669"/>
    <property type="project" value="InterPro"/>
</dbReference>
<sequence>MDTTRDRKKGGSKEELKIETQISTIQHRKQMEIPILQTMLLIICVLTYTSTIIDIPIEVCFTVFSGCIIYIGSIKSLDQYSLKRDEESTQKSILSGLLSTTQMVWLFPMISSIFLMLAYATISMSIQRTFLMLFIGCTGTINLASTMRYLVIKFGAGSLDRPAAFLENIKIGRMEFRQTYLSLLCICVSGYITFLYFASGYVSSGGKSYHTTKNWILNNTLAMSFSVYFLDKLLVTNYKNAVIYLLGMMLYDIFWVFGSDVMVTVASQFDYPIRLLIPQAPGSVQMKFSILGIGDIALPGIYCAMMFRYDFMRHITASKESFTISNFESVKESLSFHKPYFTASVVGYMLGLLTTTTIYRLYSSAQPALLYINPFMLITTLLASIYWGEFKGLFHYDEDKYIEERQSKR</sequence>
<protein>
    <recommendedName>
        <fullName evidence="11">Signal peptide peptidase</fullName>
    </recommendedName>
</protein>
<feature type="transmembrane region" description="Helical" evidence="8">
    <location>
        <begin position="286"/>
        <end position="307"/>
    </location>
</feature>
<keyword evidence="6 8" id="KW-1133">Transmembrane helix</keyword>
<keyword evidence="7 8" id="KW-0472">Membrane</keyword>
<evidence type="ECO:0000256" key="7">
    <source>
        <dbReference type="ARBA" id="ARBA00023136"/>
    </source>
</evidence>
<dbReference type="GO" id="GO:0098553">
    <property type="term" value="C:lumenal side of endoplasmic reticulum membrane"/>
    <property type="evidence" value="ECO:0007669"/>
    <property type="project" value="TreeGrafter"/>
</dbReference>
<dbReference type="InterPro" id="IPR007369">
    <property type="entry name" value="Peptidase_A22B_SPP"/>
</dbReference>
<dbReference type="GO" id="GO:0006465">
    <property type="term" value="P:signal peptide processing"/>
    <property type="evidence" value="ECO:0007669"/>
    <property type="project" value="TreeGrafter"/>
</dbReference>
<evidence type="ECO:0000256" key="5">
    <source>
        <dbReference type="ARBA" id="ARBA00022824"/>
    </source>
</evidence>
<organism evidence="9 10">
    <name type="scientific">Euplotes crassus</name>
    <dbReference type="NCBI Taxonomy" id="5936"/>
    <lineage>
        <taxon>Eukaryota</taxon>
        <taxon>Sar</taxon>
        <taxon>Alveolata</taxon>
        <taxon>Ciliophora</taxon>
        <taxon>Intramacronucleata</taxon>
        <taxon>Spirotrichea</taxon>
        <taxon>Hypotrichia</taxon>
        <taxon>Euplotida</taxon>
        <taxon>Euplotidae</taxon>
        <taxon>Moneuplotes</taxon>
    </lineage>
</organism>
<feature type="transmembrane region" description="Helical" evidence="8">
    <location>
        <begin position="33"/>
        <end position="49"/>
    </location>
</feature>
<evidence type="ECO:0000256" key="1">
    <source>
        <dbReference type="ARBA" id="ARBA00004477"/>
    </source>
</evidence>
<evidence type="ECO:0000256" key="2">
    <source>
        <dbReference type="ARBA" id="ARBA00006859"/>
    </source>
</evidence>
<evidence type="ECO:0000256" key="4">
    <source>
        <dbReference type="ARBA" id="ARBA00022801"/>
    </source>
</evidence>
<comment type="similarity">
    <text evidence="2">Belongs to the peptidase A22B family.</text>
</comment>
<evidence type="ECO:0000256" key="8">
    <source>
        <dbReference type="SAM" id="Phobius"/>
    </source>
</evidence>
<feature type="transmembrane region" description="Helical" evidence="8">
    <location>
        <begin position="242"/>
        <end position="266"/>
    </location>
</feature>
<keyword evidence="4" id="KW-0378">Hydrolase</keyword>
<evidence type="ECO:0000313" key="10">
    <source>
        <dbReference type="Proteomes" id="UP001295684"/>
    </source>
</evidence>
<dbReference type="Proteomes" id="UP001295684">
    <property type="component" value="Unassembled WGS sequence"/>
</dbReference>
<proteinExistence type="inferred from homology"/>
<dbReference type="PANTHER" id="PTHR12174:SF23">
    <property type="entry name" value="MINOR HISTOCOMPATIBILITY ANTIGEN H13"/>
    <property type="match status" value="1"/>
</dbReference>
<gene>
    <name evidence="9" type="ORF">ECRASSUSDP1_LOCUS11916</name>
</gene>
<comment type="subcellular location">
    <subcellularLocation>
        <location evidence="1">Endoplasmic reticulum membrane</location>
        <topology evidence="1">Multi-pass membrane protein</topology>
    </subcellularLocation>
</comment>
<evidence type="ECO:0008006" key="11">
    <source>
        <dbReference type="Google" id="ProtNLM"/>
    </source>
</evidence>
<dbReference type="EMBL" id="CAMPGE010011790">
    <property type="protein sequence ID" value="CAI2370600.1"/>
    <property type="molecule type" value="Genomic_DNA"/>
</dbReference>
<evidence type="ECO:0000313" key="9">
    <source>
        <dbReference type="EMBL" id="CAI2370600.1"/>
    </source>
</evidence>
<keyword evidence="10" id="KW-1185">Reference proteome</keyword>
<feature type="transmembrane region" description="Helical" evidence="8">
    <location>
        <begin position="340"/>
        <end position="362"/>
    </location>
</feature>
<keyword evidence="5" id="KW-0256">Endoplasmic reticulum</keyword>
<dbReference type="AlphaFoldDB" id="A0AAD1XDN1"/>
<feature type="transmembrane region" description="Helical" evidence="8">
    <location>
        <begin position="180"/>
        <end position="202"/>
    </location>
</feature>
<dbReference type="SMART" id="SM00730">
    <property type="entry name" value="PSN"/>
    <property type="match status" value="1"/>
</dbReference>
<evidence type="ECO:0000256" key="3">
    <source>
        <dbReference type="ARBA" id="ARBA00022692"/>
    </source>
</evidence>
<feature type="transmembrane region" description="Helical" evidence="8">
    <location>
        <begin position="130"/>
        <end position="151"/>
    </location>
</feature>
<accession>A0AAD1XDN1</accession>
<evidence type="ECO:0000256" key="6">
    <source>
        <dbReference type="ARBA" id="ARBA00022989"/>
    </source>
</evidence>
<dbReference type="GO" id="GO:0098554">
    <property type="term" value="C:cytoplasmic side of endoplasmic reticulum membrane"/>
    <property type="evidence" value="ECO:0007669"/>
    <property type="project" value="TreeGrafter"/>
</dbReference>
<feature type="transmembrane region" description="Helical" evidence="8">
    <location>
        <begin position="214"/>
        <end position="230"/>
    </location>
</feature>
<dbReference type="GO" id="GO:0033619">
    <property type="term" value="P:membrane protein proteolysis"/>
    <property type="evidence" value="ECO:0007669"/>
    <property type="project" value="TreeGrafter"/>
</dbReference>
<reference evidence="9" key="1">
    <citation type="submission" date="2023-07" db="EMBL/GenBank/DDBJ databases">
        <authorList>
            <consortium name="AG Swart"/>
            <person name="Singh M."/>
            <person name="Singh A."/>
            <person name="Seah K."/>
            <person name="Emmerich C."/>
        </authorList>
    </citation>
    <scope>NUCLEOTIDE SEQUENCE</scope>
    <source>
        <strain evidence="9">DP1</strain>
    </source>
</reference>